<feature type="compositionally biased region" description="Polar residues" evidence="2">
    <location>
        <begin position="662"/>
        <end position="671"/>
    </location>
</feature>
<evidence type="ECO:0000313" key="6">
    <source>
        <dbReference type="Proteomes" id="UP000019373"/>
    </source>
</evidence>
<keyword evidence="6" id="KW-1185">Reference proteome</keyword>
<name>U1GEL5_ENDPU</name>
<dbReference type="EMBL" id="KE720780">
    <property type="protein sequence ID" value="ERF76072.1"/>
    <property type="molecule type" value="Genomic_DNA"/>
</dbReference>
<evidence type="ECO:0000259" key="3">
    <source>
        <dbReference type="PROSITE" id="PS51061"/>
    </source>
</evidence>
<dbReference type="PROSITE" id="PS51673">
    <property type="entry name" value="SUZ"/>
    <property type="match status" value="1"/>
</dbReference>
<feature type="compositionally biased region" description="Polar residues" evidence="2">
    <location>
        <begin position="765"/>
        <end position="793"/>
    </location>
</feature>
<dbReference type="Proteomes" id="UP000019373">
    <property type="component" value="Unassembled WGS sequence"/>
</dbReference>
<dbReference type="SUPFAM" id="SSF82708">
    <property type="entry name" value="R3H domain"/>
    <property type="match status" value="1"/>
</dbReference>
<evidence type="ECO:0000256" key="2">
    <source>
        <dbReference type="SAM" id="MobiDB-lite"/>
    </source>
</evidence>
<dbReference type="Pfam" id="PF01424">
    <property type="entry name" value="R3H"/>
    <property type="match status" value="1"/>
</dbReference>
<evidence type="ECO:0000313" key="5">
    <source>
        <dbReference type="EMBL" id="ERF76072.1"/>
    </source>
</evidence>
<organism evidence="5 6">
    <name type="scientific">Endocarpon pusillum (strain Z07020 / HMAS-L-300199)</name>
    <name type="common">Lichen-forming fungus</name>
    <dbReference type="NCBI Taxonomy" id="1263415"/>
    <lineage>
        <taxon>Eukaryota</taxon>
        <taxon>Fungi</taxon>
        <taxon>Dikarya</taxon>
        <taxon>Ascomycota</taxon>
        <taxon>Pezizomycotina</taxon>
        <taxon>Eurotiomycetes</taxon>
        <taxon>Chaetothyriomycetidae</taxon>
        <taxon>Verrucariales</taxon>
        <taxon>Verrucariaceae</taxon>
        <taxon>Endocarpon</taxon>
    </lineage>
</organism>
<dbReference type="Pfam" id="PF12752">
    <property type="entry name" value="SUZ"/>
    <property type="match status" value="1"/>
</dbReference>
<feature type="region of interest" description="Disordered" evidence="2">
    <location>
        <begin position="87"/>
        <end position="159"/>
    </location>
</feature>
<accession>U1GEL5</accession>
<dbReference type="PROSITE" id="PS51061">
    <property type="entry name" value="R3H"/>
    <property type="match status" value="1"/>
</dbReference>
<feature type="compositionally biased region" description="Polar residues" evidence="2">
    <location>
        <begin position="88"/>
        <end position="109"/>
    </location>
</feature>
<evidence type="ECO:0000259" key="4">
    <source>
        <dbReference type="PROSITE" id="PS51673"/>
    </source>
</evidence>
<dbReference type="GO" id="GO:0006012">
    <property type="term" value="P:galactose metabolic process"/>
    <property type="evidence" value="ECO:0007669"/>
    <property type="project" value="TreeGrafter"/>
</dbReference>
<dbReference type="GO" id="GO:0003676">
    <property type="term" value="F:nucleic acid binding"/>
    <property type="evidence" value="ECO:0007669"/>
    <property type="project" value="UniProtKB-UniRule"/>
</dbReference>
<keyword evidence="1" id="KW-0597">Phosphoprotein</keyword>
<feature type="region of interest" description="Disordered" evidence="2">
    <location>
        <begin position="441"/>
        <end position="487"/>
    </location>
</feature>
<gene>
    <name evidence="5" type="ORF">EPUS_01405</name>
</gene>
<feature type="compositionally biased region" description="Basic and acidic residues" evidence="2">
    <location>
        <begin position="409"/>
        <end position="423"/>
    </location>
</feature>
<dbReference type="PANTHER" id="PTHR15672">
    <property type="entry name" value="CAMP-REGULATED PHOSPHOPROTEIN 21 RELATED R3H DOMAIN CONTAINING PROTEIN"/>
    <property type="match status" value="1"/>
</dbReference>
<dbReference type="PANTHER" id="PTHR15672:SF8">
    <property type="entry name" value="PROTEIN ENCORE"/>
    <property type="match status" value="1"/>
</dbReference>
<feature type="region of interest" description="Disordered" evidence="2">
    <location>
        <begin position="27"/>
        <end position="54"/>
    </location>
</feature>
<dbReference type="InterPro" id="IPR051937">
    <property type="entry name" value="R3H_domain_containing"/>
</dbReference>
<dbReference type="AlphaFoldDB" id="U1GEL5"/>
<feature type="compositionally biased region" description="Polar residues" evidence="2">
    <location>
        <begin position="709"/>
        <end position="720"/>
    </location>
</feature>
<protein>
    <recommendedName>
        <fullName evidence="7">R3H domain-containing protein</fullName>
    </recommendedName>
</protein>
<dbReference type="InterPro" id="IPR036867">
    <property type="entry name" value="R3H_dom_sf"/>
</dbReference>
<feature type="domain" description="R3H" evidence="3">
    <location>
        <begin position="269"/>
        <end position="332"/>
    </location>
</feature>
<dbReference type="OrthoDB" id="278430at2759"/>
<feature type="compositionally biased region" description="Polar residues" evidence="2">
    <location>
        <begin position="117"/>
        <end position="137"/>
    </location>
</feature>
<dbReference type="Gene3D" id="3.30.1370.50">
    <property type="entry name" value="R3H-like domain"/>
    <property type="match status" value="1"/>
</dbReference>
<dbReference type="RefSeq" id="XP_007786538.1">
    <property type="nucleotide sequence ID" value="XM_007788348.1"/>
</dbReference>
<reference evidence="6" key="1">
    <citation type="journal article" date="2014" name="BMC Genomics">
        <title>Genome characteristics reveal the impact of lichenization on lichen-forming fungus Endocarpon pusillum Hedwig (Verrucariales, Ascomycota).</title>
        <authorList>
            <person name="Wang Y.-Y."/>
            <person name="Liu B."/>
            <person name="Zhang X.-Y."/>
            <person name="Zhou Q.-M."/>
            <person name="Zhang T."/>
            <person name="Li H."/>
            <person name="Yu Y.-F."/>
            <person name="Zhang X.-L."/>
            <person name="Hao X.-Y."/>
            <person name="Wang M."/>
            <person name="Wang L."/>
            <person name="Wei J.-C."/>
        </authorList>
    </citation>
    <scope>NUCLEOTIDE SEQUENCE [LARGE SCALE GENOMIC DNA]</scope>
    <source>
        <strain evidence="6">Z07020 / HMAS-L-300199</strain>
    </source>
</reference>
<dbReference type="CDD" id="cd02642">
    <property type="entry name" value="R3H_encore_like"/>
    <property type="match status" value="1"/>
</dbReference>
<evidence type="ECO:0008006" key="7">
    <source>
        <dbReference type="Google" id="ProtNLM"/>
    </source>
</evidence>
<dbReference type="GeneID" id="19236462"/>
<dbReference type="InterPro" id="IPR024771">
    <property type="entry name" value="SUZ"/>
</dbReference>
<proteinExistence type="predicted"/>
<feature type="compositionally biased region" description="Polar residues" evidence="2">
    <location>
        <begin position="370"/>
        <end position="388"/>
    </location>
</feature>
<dbReference type="OMA" id="PFCRVPP"/>
<dbReference type="eggNOG" id="KOG2953">
    <property type="taxonomic scope" value="Eukaryota"/>
</dbReference>
<feature type="region of interest" description="Disordered" evidence="2">
    <location>
        <begin position="370"/>
        <end position="423"/>
    </location>
</feature>
<evidence type="ECO:0000256" key="1">
    <source>
        <dbReference type="ARBA" id="ARBA00022553"/>
    </source>
</evidence>
<dbReference type="HOGENOM" id="CLU_018298_0_0_1"/>
<feature type="domain" description="SUZ" evidence="4">
    <location>
        <begin position="335"/>
        <end position="437"/>
    </location>
</feature>
<feature type="compositionally biased region" description="Basic and acidic residues" evidence="2">
    <location>
        <begin position="140"/>
        <end position="150"/>
    </location>
</feature>
<sequence>MASVTPAAVAGKPSFAKVAAMAPPPKVVSATNAQTKATESQKDPGMNLQPDNPAKVVSGTTQVFASQASVLSDVDVIANGIEKLNVSPEVSSNHSPNESSTDTVPITNSAEDDRSHLSSSSTKQASFDTKSMASENTFAMDEKESLRPDDSASVQAADEDEPFFVPPVFGRADLQMALDGNNVNLRRPLHDRTIASGPTGRQFPMTIMANPPRFGDIMPAAPPGLHQHMTPLDPFATKQDGVESLQQYPAGPTSPDEKIIEALGTPKDRLLLLQLEERFLAFIAQSRDDTLHLPPQNSYERLLAHKLADYYNLVHYSPPDSNSIRLCKNMEFKLPLPLSELVRGIVGRDSLPTGAAAVKIMRRTALSGNKLSNEGSTAASSSVPSKATSDAGAENTSEEGMPSPPDTASSKDRSKWTREEKEAHYKAARERIFRDFQEAQPAENLSADASTNMSRSSSSSGKKKGHKQRTPKDDSFEVRSSYVPGYGGMPYSTQNQYVESYSASGHQSPYGAQTPSAVPTMAFGANATPAYGQYDPSATMSGTNYAAAYPNYCGSNDGWSGSQSPQPGGYCNFVQQPGPSYPAYGSAVSPPVNQYPPIASATFPVPNQQWGLVQYSQPYQAQPPMQLSMGQNGAPMSWTSCHPYSNAASPGSPYQFAPAPFQQYSSTTPPLNQHPLPGSYSRPAFNPQTRSFVPGGPNHRFGGQASHGRATNSYIIPQGSNSTPNADNTDAAARASSAAKTAQESLQKKWGTPAHLPKKPPPSKVENTSPLPSKTSFTPLASSAVKSSTPVGQ</sequence>
<dbReference type="InterPro" id="IPR001374">
    <property type="entry name" value="R3H_dom"/>
</dbReference>
<feature type="compositionally biased region" description="Low complexity" evidence="2">
    <location>
        <begin position="721"/>
        <end position="742"/>
    </location>
</feature>
<feature type="region of interest" description="Disordered" evidence="2">
    <location>
        <begin position="658"/>
        <end position="793"/>
    </location>
</feature>